<protein>
    <submittedName>
        <fullName evidence="13">ATP-binding cassette domain-containing protein</fullName>
    </submittedName>
</protein>
<evidence type="ECO:0000256" key="3">
    <source>
        <dbReference type="ARBA" id="ARBA00022448"/>
    </source>
</evidence>
<dbReference type="InterPro" id="IPR003439">
    <property type="entry name" value="ABC_transporter-like_ATP-bd"/>
</dbReference>
<dbReference type="PROSITE" id="PS00211">
    <property type="entry name" value="ABC_TRANSPORTER_1"/>
    <property type="match status" value="2"/>
</dbReference>
<evidence type="ECO:0000256" key="8">
    <source>
        <dbReference type="ARBA" id="ARBA00022967"/>
    </source>
</evidence>
<dbReference type="SMART" id="SM00382">
    <property type="entry name" value="AAA"/>
    <property type="match status" value="2"/>
</dbReference>
<dbReference type="EMBL" id="CP051428">
    <property type="protein sequence ID" value="QJC53610.1"/>
    <property type="molecule type" value="Genomic_DNA"/>
</dbReference>
<comment type="subcellular location">
    <subcellularLocation>
        <location evidence="1">Cell membrane</location>
        <topology evidence="1">Peripheral membrane protein</topology>
    </subcellularLocation>
</comment>
<feature type="domain" description="ABC transporter" evidence="12">
    <location>
        <begin position="385"/>
        <end position="680"/>
    </location>
</feature>
<dbReference type="InterPro" id="IPR003959">
    <property type="entry name" value="ATPase_AAA_core"/>
</dbReference>
<keyword evidence="3" id="KW-0813">Transport</keyword>
<dbReference type="InterPro" id="IPR050095">
    <property type="entry name" value="ECF_ABC_transporter_ATP-bd"/>
</dbReference>
<dbReference type="CDD" id="cd03225">
    <property type="entry name" value="ABC_cobalt_CbiO_domain1"/>
    <property type="match status" value="1"/>
</dbReference>
<evidence type="ECO:0000256" key="10">
    <source>
        <dbReference type="ARBA" id="ARBA00025157"/>
    </source>
</evidence>
<evidence type="ECO:0000256" key="5">
    <source>
        <dbReference type="ARBA" id="ARBA00022737"/>
    </source>
</evidence>
<feature type="compositionally biased region" description="Basic and acidic residues" evidence="11">
    <location>
        <begin position="286"/>
        <end position="301"/>
    </location>
</feature>
<evidence type="ECO:0000256" key="9">
    <source>
        <dbReference type="ARBA" id="ARBA00023136"/>
    </source>
</evidence>
<feature type="region of interest" description="Disordered" evidence="11">
    <location>
        <begin position="463"/>
        <end position="513"/>
    </location>
</feature>
<proteinExistence type="inferred from homology"/>
<dbReference type="GO" id="GO:0005524">
    <property type="term" value="F:ATP binding"/>
    <property type="evidence" value="ECO:0007669"/>
    <property type="project" value="UniProtKB-KW"/>
</dbReference>
<evidence type="ECO:0000256" key="2">
    <source>
        <dbReference type="ARBA" id="ARBA00005417"/>
    </source>
</evidence>
<dbReference type="GO" id="GO:0042626">
    <property type="term" value="F:ATPase-coupled transmembrane transporter activity"/>
    <property type="evidence" value="ECO:0007669"/>
    <property type="project" value="TreeGrafter"/>
</dbReference>
<dbReference type="PROSITE" id="PS50893">
    <property type="entry name" value="ABC_TRANSPORTER_2"/>
    <property type="match status" value="2"/>
</dbReference>
<dbReference type="Proteomes" id="UP000502136">
    <property type="component" value="Chromosome"/>
</dbReference>
<keyword evidence="9" id="KW-0472">Membrane</keyword>
<dbReference type="InterPro" id="IPR003593">
    <property type="entry name" value="AAA+_ATPase"/>
</dbReference>
<keyword evidence="4" id="KW-1003">Cell membrane</keyword>
<keyword evidence="8" id="KW-1278">Translocase</keyword>
<evidence type="ECO:0000256" key="6">
    <source>
        <dbReference type="ARBA" id="ARBA00022741"/>
    </source>
</evidence>
<reference evidence="13 14" key="1">
    <citation type="submission" date="2020-04" db="EMBL/GenBank/DDBJ databases">
        <title>Novel Paenibacillus strain UniB2 isolated from commercial digestive syrup.</title>
        <authorList>
            <person name="Thorat V."/>
            <person name="Kirdat K."/>
            <person name="Tiwarekar B."/>
            <person name="Yadav A."/>
        </authorList>
    </citation>
    <scope>NUCLEOTIDE SEQUENCE [LARGE SCALE GENOMIC DNA]</scope>
    <source>
        <strain evidence="13 14">UniB2</strain>
    </source>
</reference>
<name>A0A6H2H1R1_9BACL</name>
<organism evidence="13 14">
    <name type="scientific">Paenibacillus albicereus</name>
    <dbReference type="NCBI Taxonomy" id="2726185"/>
    <lineage>
        <taxon>Bacteria</taxon>
        <taxon>Bacillati</taxon>
        <taxon>Bacillota</taxon>
        <taxon>Bacilli</taxon>
        <taxon>Bacillales</taxon>
        <taxon>Paenibacillaceae</taxon>
        <taxon>Paenibacillus</taxon>
    </lineage>
</organism>
<dbReference type="KEGG" id="palr:HGI30_20135"/>
<gene>
    <name evidence="13" type="ORF">HGI30_20135</name>
</gene>
<evidence type="ECO:0000256" key="4">
    <source>
        <dbReference type="ARBA" id="ARBA00022475"/>
    </source>
</evidence>
<evidence type="ECO:0000259" key="12">
    <source>
        <dbReference type="PROSITE" id="PS50893"/>
    </source>
</evidence>
<feature type="region of interest" description="Disordered" evidence="11">
    <location>
        <begin position="286"/>
        <end position="335"/>
    </location>
</feature>
<keyword evidence="5" id="KW-0677">Repeat</keyword>
<dbReference type="InterPro" id="IPR015856">
    <property type="entry name" value="ABC_transpr_CbiO/EcfA_su"/>
</dbReference>
<evidence type="ECO:0000256" key="11">
    <source>
        <dbReference type="SAM" id="MobiDB-lite"/>
    </source>
</evidence>
<feature type="domain" description="ABC transporter" evidence="12">
    <location>
        <begin position="4"/>
        <end position="242"/>
    </location>
</feature>
<keyword evidence="6" id="KW-0547">Nucleotide-binding</keyword>
<dbReference type="Gene3D" id="3.40.50.300">
    <property type="entry name" value="P-loop containing nucleotide triphosphate hydrolases"/>
    <property type="match status" value="2"/>
</dbReference>
<sequence length="698" mass="73937">MASYQIEDVSFRYAGSAEPKLEGVSLSIREGEFVLLCGPSGSGKTTLLRQLKREAAPAGERTGVIRYAGEPLEALSESRSAEEIGMVFQDPDSQIVMSTAWQELTFAMENLGYPAAAIQRRLAELVPFFGIESWLHRAPSELSGGQKQLLSLASVMTLRPRVLLLDEPTAQLDPVAAREFIGLIARLNEELGLTVVLSEHRYEDLFPLASRVVLLREGRVAVDAPPREAARAIWREGRLESARLLPAVARLCLDAEPLEPAVADVPLTVREGRAWLRGALERLGPELGRGRSGERGGEREAPALASPGLAGKRAGSGGEAVSAAGQPAPESAATVAPEGFGASASAGTVASLGSGASASAATVALASAAPSGRSASAPPAERPLLECRDLVFAYAKDEPLVLSRLSLEVRRGEWMALLGSNGAGKSTLLQCIAGALEPQRGRILLGGEPLASGSSLRRLLLRRKGSGEPQPQRGLAGPDARPEGGSGGGARSAAAASQGPGSPEAGRREDREPRLRGAAALRGRIGYVAQNPLLYFTRDTVGAQLEDRLRRLGLKEAASPLAELEALLELEGLRDKHPYDISGGQQQKLALLLVLLGQPELLLLDEPTKGLDPESKHRLAGLLGDIRERGATLLMVTHDVEFAAAYADRCGLLFDGRMAGLQPTRAFMSDNYYYTTSVRRAAGELLPELLTLGDLGHA</sequence>
<evidence type="ECO:0000313" key="14">
    <source>
        <dbReference type="Proteomes" id="UP000502136"/>
    </source>
</evidence>
<accession>A0A6H2H1R1</accession>
<dbReference type="Pfam" id="PF00005">
    <property type="entry name" value="ABC_tran"/>
    <property type="match status" value="2"/>
</dbReference>
<dbReference type="AlphaFoldDB" id="A0A6H2H1R1"/>
<dbReference type="InterPro" id="IPR027417">
    <property type="entry name" value="P-loop_NTPase"/>
</dbReference>
<evidence type="ECO:0000256" key="7">
    <source>
        <dbReference type="ARBA" id="ARBA00022840"/>
    </source>
</evidence>
<dbReference type="InterPro" id="IPR017871">
    <property type="entry name" value="ABC_transporter-like_CS"/>
</dbReference>
<keyword evidence="7 13" id="KW-0067">ATP-binding</keyword>
<dbReference type="Pfam" id="PF13304">
    <property type="entry name" value="AAA_21"/>
    <property type="match status" value="1"/>
</dbReference>
<evidence type="ECO:0000313" key="13">
    <source>
        <dbReference type="EMBL" id="QJC53610.1"/>
    </source>
</evidence>
<dbReference type="SUPFAM" id="SSF52540">
    <property type="entry name" value="P-loop containing nucleoside triphosphate hydrolases"/>
    <property type="match status" value="2"/>
</dbReference>
<keyword evidence="14" id="KW-1185">Reference proteome</keyword>
<comment type="similarity">
    <text evidence="2">Belongs to the ABC transporter superfamily.</text>
</comment>
<dbReference type="RefSeq" id="WP_168909147.1">
    <property type="nucleotide sequence ID" value="NZ_CP051428.1"/>
</dbReference>
<feature type="compositionally biased region" description="Low complexity" evidence="11">
    <location>
        <begin position="491"/>
        <end position="504"/>
    </location>
</feature>
<dbReference type="GO" id="GO:0043190">
    <property type="term" value="C:ATP-binding cassette (ABC) transporter complex"/>
    <property type="evidence" value="ECO:0007669"/>
    <property type="project" value="TreeGrafter"/>
</dbReference>
<dbReference type="PANTHER" id="PTHR43553:SF23">
    <property type="entry name" value="ABC TRANSPORTER ATP-BINDING COMPONENT"/>
    <property type="match status" value="1"/>
</dbReference>
<evidence type="ECO:0000256" key="1">
    <source>
        <dbReference type="ARBA" id="ARBA00004202"/>
    </source>
</evidence>
<dbReference type="GO" id="GO:0016887">
    <property type="term" value="F:ATP hydrolysis activity"/>
    <property type="evidence" value="ECO:0007669"/>
    <property type="project" value="InterPro"/>
</dbReference>
<dbReference type="PANTHER" id="PTHR43553">
    <property type="entry name" value="HEAVY METAL TRANSPORTER"/>
    <property type="match status" value="1"/>
</dbReference>
<comment type="function">
    <text evidence="10">Probably part of an ABC transporter complex. Responsible for energy coupling to the transport system.</text>
</comment>